<keyword evidence="20" id="KW-0732">Signal</keyword>
<dbReference type="GO" id="GO:0005743">
    <property type="term" value="C:mitochondrial inner membrane"/>
    <property type="evidence" value="ECO:0007669"/>
    <property type="project" value="UniProtKB-SubCell"/>
</dbReference>
<evidence type="ECO:0000256" key="20">
    <source>
        <dbReference type="SAM" id="SignalP"/>
    </source>
</evidence>
<evidence type="ECO:0000313" key="22">
    <source>
        <dbReference type="EMBL" id="AAY57571.1"/>
    </source>
</evidence>
<dbReference type="GO" id="GO:0008137">
    <property type="term" value="F:NADH dehydrogenase (ubiquinone) activity"/>
    <property type="evidence" value="ECO:0007669"/>
    <property type="project" value="UniProtKB-EC"/>
</dbReference>
<keyword evidence="11" id="KW-0249">Electron transport</keyword>
<keyword evidence="12 19" id="KW-1133">Transmembrane helix</keyword>
<keyword evidence="14" id="KW-0830">Ubiquinone</keyword>
<evidence type="ECO:0000256" key="10">
    <source>
        <dbReference type="ARBA" id="ARBA00022967"/>
    </source>
</evidence>
<comment type="subcellular location">
    <subcellularLocation>
        <location evidence="2">Mitochondrion inner membrane</location>
        <topology evidence="2">Multi-pass membrane protein</topology>
    </subcellularLocation>
</comment>
<feature type="domain" description="NADH:quinone oxidoreductase/Mrp antiporter transmembrane" evidence="21">
    <location>
        <begin position="22"/>
        <end position="275"/>
    </location>
</feature>
<evidence type="ECO:0000259" key="21">
    <source>
        <dbReference type="Pfam" id="PF00361"/>
    </source>
</evidence>
<evidence type="ECO:0000256" key="15">
    <source>
        <dbReference type="ARBA" id="ARBA00023128"/>
    </source>
</evidence>
<evidence type="ECO:0000256" key="3">
    <source>
        <dbReference type="ARBA" id="ARBA00007012"/>
    </source>
</evidence>
<dbReference type="EC" id="7.1.1.2" evidence="4"/>
<comment type="similarity">
    <text evidence="3">Belongs to the complex I subunit 2 family.</text>
</comment>
<evidence type="ECO:0000256" key="5">
    <source>
        <dbReference type="ARBA" id="ARBA00021008"/>
    </source>
</evidence>
<gene>
    <name evidence="22" type="primary">ND2</name>
</gene>
<feature type="chain" id="PRO_5004207711" description="NADH-ubiquinone oxidoreductase chain 2" evidence="20">
    <location>
        <begin position="20"/>
        <end position="329"/>
    </location>
</feature>
<evidence type="ECO:0000256" key="16">
    <source>
        <dbReference type="ARBA" id="ARBA00023136"/>
    </source>
</evidence>
<dbReference type="EMBL" id="DQ007341">
    <property type="protein sequence ID" value="AAY57571.1"/>
    <property type="molecule type" value="Genomic_DNA"/>
</dbReference>
<feature type="transmembrane region" description="Helical" evidence="19">
    <location>
        <begin position="147"/>
        <end position="164"/>
    </location>
</feature>
<sequence>MSNLLFIFMISFSVLVCMSCSSWIVCWMMMEVPPFFLVPILFGTWSANSSMIGLKYFIVQSVGSSIFLFSFMWESFCFAGWEWMSSEKEFGVLVILSLMLKLGVFPFSGWMFHISENLSWKNFFLLSSIQEVIPLIMISKFGEGGKVITLFCCVGMTMLVIYCFSNFSIHWMMIISSMFNICWMMVASLMSKESLFMYMLVYFSMLLILFFFLDMLVSSNSLSSMSSFSLFKEGKVVFIFVSFMVMGMPPLGSFLGKVEVIRDLVMTGMEWVTIYILLVSSIYMYLFLKISLFSSLSIKKSWTKGSEKNIWLIGVMIFFSISFLLFSVF</sequence>
<comment type="catalytic activity">
    <reaction evidence="18">
        <text>a ubiquinone + NADH + 5 H(+)(in) = a ubiquinol + NAD(+) + 4 H(+)(out)</text>
        <dbReference type="Rhea" id="RHEA:29091"/>
        <dbReference type="Rhea" id="RHEA-COMP:9565"/>
        <dbReference type="Rhea" id="RHEA-COMP:9566"/>
        <dbReference type="ChEBI" id="CHEBI:15378"/>
        <dbReference type="ChEBI" id="CHEBI:16389"/>
        <dbReference type="ChEBI" id="CHEBI:17976"/>
        <dbReference type="ChEBI" id="CHEBI:57540"/>
        <dbReference type="ChEBI" id="CHEBI:57945"/>
        <dbReference type="EC" id="7.1.1.2"/>
    </reaction>
</comment>
<feature type="transmembrane region" description="Helical" evidence="19">
    <location>
        <begin position="268"/>
        <end position="288"/>
    </location>
</feature>
<evidence type="ECO:0000256" key="1">
    <source>
        <dbReference type="ARBA" id="ARBA00003257"/>
    </source>
</evidence>
<evidence type="ECO:0000256" key="12">
    <source>
        <dbReference type="ARBA" id="ARBA00022989"/>
    </source>
</evidence>
<feature type="transmembrane region" description="Helical" evidence="19">
    <location>
        <begin position="196"/>
        <end position="216"/>
    </location>
</feature>
<dbReference type="PANTHER" id="PTHR46552:SF1">
    <property type="entry name" value="NADH-UBIQUINONE OXIDOREDUCTASE CHAIN 2"/>
    <property type="match status" value="1"/>
</dbReference>
<feature type="transmembrane region" description="Helical" evidence="19">
    <location>
        <begin position="90"/>
        <end position="111"/>
    </location>
</feature>
<protein>
    <recommendedName>
        <fullName evidence="5">NADH-ubiquinone oxidoreductase chain 2</fullName>
        <ecNumber evidence="4">7.1.1.2</ecNumber>
    </recommendedName>
    <alternativeName>
        <fullName evidence="17">NADH dehydrogenase subunit 2</fullName>
    </alternativeName>
</protein>
<evidence type="ECO:0000256" key="11">
    <source>
        <dbReference type="ARBA" id="ARBA00022982"/>
    </source>
</evidence>
<evidence type="ECO:0000256" key="4">
    <source>
        <dbReference type="ARBA" id="ARBA00012944"/>
    </source>
</evidence>
<evidence type="ECO:0000256" key="19">
    <source>
        <dbReference type="SAM" id="Phobius"/>
    </source>
</evidence>
<comment type="function">
    <text evidence="1">Core subunit of the mitochondrial membrane respiratory chain NADH dehydrogenase (Complex I) that is believed to belong to the minimal assembly required for catalysis. Complex I functions in the transfer of electrons from NADH to the respiratory chain. The immediate electron acceptor for the enzyme is believed to be ubiquinone.</text>
</comment>
<keyword evidence="15 22" id="KW-0496">Mitochondrion</keyword>
<proteinExistence type="inferred from homology"/>
<dbReference type="PANTHER" id="PTHR46552">
    <property type="entry name" value="NADH-UBIQUINONE OXIDOREDUCTASE CHAIN 2"/>
    <property type="match status" value="1"/>
</dbReference>
<keyword evidence="6" id="KW-0813">Transport</keyword>
<keyword evidence="9" id="KW-0999">Mitochondrion inner membrane</keyword>
<evidence type="ECO:0000256" key="2">
    <source>
        <dbReference type="ARBA" id="ARBA00004448"/>
    </source>
</evidence>
<evidence type="ECO:0000256" key="6">
    <source>
        <dbReference type="ARBA" id="ARBA00022448"/>
    </source>
</evidence>
<keyword evidence="16 19" id="KW-0472">Membrane</keyword>
<reference evidence="22" key="1">
    <citation type="journal article" date="2006" name="Insect Mol. Biol.">
        <title>Extraordinary number of gene rearrangements in the mitochondrial genomes of lice (Phthiraptera: Insecta).</title>
        <authorList>
            <person name="Covacin C."/>
            <person name="Shao R."/>
            <person name="Cameron S."/>
            <person name="Barker S.C."/>
        </authorList>
    </citation>
    <scope>NUCLEOTIDE SEQUENCE</scope>
</reference>
<evidence type="ECO:0000256" key="18">
    <source>
        <dbReference type="ARBA" id="ARBA00049551"/>
    </source>
</evidence>
<feature type="transmembrane region" description="Helical" evidence="19">
    <location>
        <begin position="236"/>
        <end position="256"/>
    </location>
</feature>
<keyword evidence="8 19" id="KW-0812">Transmembrane</keyword>
<feature type="transmembrane region" description="Helical" evidence="19">
    <location>
        <begin position="32"/>
        <end position="54"/>
    </location>
</feature>
<dbReference type="Pfam" id="PF00361">
    <property type="entry name" value="Proton_antipo_M"/>
    <property type="match status" value="1"/>
</dbReference>
<feature type="signal peptide" evidence="20">
    <location>
        <begin position="1"/>
        <end position="19"/>
    </location>
</feature>
<dbReference type="InterPro" id="IPR001750">
    <property type="entry name" value="ND/Mrp_TM"/>
</dbReference>
<keyword evidence="10" id="KW-1278">Translocase</keyword>
<accession>Q2FCB1</accession>
<dbReference type="InterPro" id="IPR050175">
    <property type="entry name" value="Complex_I_Subunit_2"/>
</dbReference>
<keyword evidence="7" id="KW-0679">Respiratory chain</keyword>
<evidence type="ECO:0000256" key="9">
    <source>
        <dbReference type="ARBA" id="ARBA00022792"/>
    </source>
</evidence>
<keyword evidence="13" id="KW-0520">NAD</keyword>
<evidence type="ECO:0000256" key="7">
    <source>
        <dbReference type="ARBA" id="ARBA00022660"/>
    </source>
</evidence>
<evidence type="ECO:0000256" key="13">
    <source>
        <dbReference type="ARBA" id="ARBA00023027"/>
    </source>
</evidence>
<organism evidence="22">
    <name type="scientific">Physconelloides eurysema</name>
    <dbReference type="NCBI Taxonomy" id="135605"/>
    <lineage>
        <taxon>Eukaryota</taxon>
        <taxon>Metazoa</taxon>
        <taxon>Ecdysozoa</taxon>
        <taxon>Arthropoda</taxon>
        <taxon>Hexapoda</taxon>
        <taxon>Insecta</taxon>
        <taxon>Pterygota</taxon>
        <taxon>Neoptera</taxon>
        <taxon>Paraneoptera</taxon>
        <taxon>Psocodea</taxon>
        <taxon>Troctomorpha</taxon>
        <taxon>Phthiraptera</taxon>
        <taxon>Ischnocera</taxon>
        <taxon>Philopteridae</taxon>
        <taxon>Physconelloides</taxon>
    </lineage>
</organism>
<evidence type="ECO:0000256" key="8">
    <source>
        <dbReference type="ARBA" id="ARBA00022692"/>
    </source>
</evidence>
<dbReference type="GO" id="GO:0006120">
    <property type="term" value="P:mitochondrial electron transport, NADH to ubiquinone"/>
    <property type="evidence" value="ECO:0007669"/>
    <property type="project" value="TreeGrafter"/>
</dbReference>
<feature type="transmembrane region" description="Helical" evidence="19">
    <location>
        <begin position="309"/>
        <end position="328"/>
    </location>
</feature>
<evidence type="ECO:0000256" key="14">
    <source>
        <dbReference type="ARBA" id="ARBA00023075"/>
    </source>
</evidence>
<feature type="transmembrane region" description="Helical" evidence="19">
    <location>
        <begin position="66"/>
        <end position="84"/>
    </location>
</feature>
<evidence type="ECO:0000256" key="17">
    <source>
        <dbReference type="ARBA" id="ARBA00031028"/>
    </source>
</evidence>
<dbReference type="AlphaFoldDB" id="Q2FCB1"/>
<geneLocation type="mitochondrion" evidence="22"/>
<name>Q2FCB1_9NEOP</name>